<dbReference type="InterPro" id="IPR057326">
    <property type="entry name" value="KR_dom"/>
</dbReference>
<dbReference type="InterPro" id="IPR002347">
    <property type="entry name" value="SDR_fam"/>
</dbReference>
<dbReference type="GO" id="GO:0051287">
    <property type="term" value="F:NAD binding"/>
    <property type="evidence" value="ECO:0007669"/>
    <property type="project" value="UniProtKB-UniRule"/>
</dbReference>
<protein>
    <recommendedName>
        <fullName evidence="8">3-oxoacyl-[acyl-carrier-protein] reductase</fullName>
        <ecNumber evidence="8">1.1.1.100</ecNumber>
    </recommendedName>
</protein>
<evidence type="ECO:0000256" key="5">
    <source>
        <dbReference type="ARBA" id="ARBA00048508"/>
    </source>
</evidence>
<name>A0A1L4D4T5_9BACT</name>
<comment type="similarity">
    <text evidence="2 8">Belongs to the short-chain dehydrogenases/reductases (SDR) family.</text>
</comment>
<keyword evidence="8" id="KW-0276">Fatty acid metabolism</keyword>
<accession>A0A1L4D4T5</accession>
<dbReference type="EMBL" id="CP017834">
    <property type="protein sequence ID" value="APJ05197.1"/>
    <property type="molecule type" value="Genomic_DNA"/>
</dbReference>
<dbReference type="SMART" id="SM00822">
    <property type="entry name" value="PKS_KR"/>
    <property type="match status" value="1"/>
</dbReference>
<feature type="active site" description="Proton acceptor" evidence="6">
    <location>
        <position position="159"/>
    </location>
</feature>
<evidence type="ECO:0000256" key="3">
    <source>
        <dbReference type="ARBA" id="ARBA00022857"/>
    </source>
</evidence>
<dbReference type="InterPro" id="IPR020904">
    <property type="entry name" value="Sc_DH/Rdtase_CS"/>
</dbReference>
<feature type="binding site" evidence="7">
    <location>
        <begin position="159"/>
        <end position="163"/>
    </location>
    <ligand>
        <name>NADP(+)</name>
        <dbReference type="ChEBI" id="CHEBI:58349"/>
    </ligand>
</feature>
<dbReference type="InterPro" id="IPR050259">
    <property type="entry name" value="SDR"/>
</dbReference>
<dbReference type="PROSITE" id="PS00061">
    <property type="entry name" value="ADH_SHORT"/>
    <property type="match status" value="1"/>
</dbReference>
<evidence type="ECO:0000256" key="1">
    <source>
        <dbReference type="ARBA" id="ARBA00002607"/>
    </source>
</evidence>
<evidence type="ECO:0000259" key="9">
    <source>
        <dbReference type="SMART" id="SM00822"/>
    </source>
</evidence>
<keyword evidence="3 7" id="KW-0521">NADP</keyword>
<dbReference type="GO" id="GO:0006633">
    <property type="term" value="P:fatty acid biosynthetic process"/>
    <property type="evidence" value="ECO:0007669"/>
    <property type="project" value="UniProtKB-UniPathway"/>
</dbReference>
<feature type="binding site" evidence="7">
    <location>
        <position position="192"/>
    </location>
    <ligand>
        <name>NADP(+)</name>
        <dbReference type="ChEBI" id="CHEBI:58349"/>
    </ligand>
</feature>
<evidence type="ECO:0000256" key="8">
    <source>
        <dbReference type="RuleBase" id="RU366074"/>
    </source>
</evidence>
<comment type="function">
    <text evidence="1 8">Catalyzes the NADPH-dependent reduction of beta-ketoacyl-ACP substrates to beta-hydroxyacyl-ACP products, the first reductive step in the elongation cycle of fatty acid biosynthesis.</text>
</comment>
<dbReference type="InterPro" id="IPR011284">
    <property type="entry name" value="3oxo_ACP_reduc"/>
</dbReference>
<feature type="binding site" evidence="7">
    <location>
        <position position="94"/>
    </location>
    <ligand>
        <name>NADP(+)</name>
        <dbReference type="ChEBI" id="CHEBI:58349"/>
    </ligand>
</feature>
<dbReference type="NCBIfam" id="NF009466">
    <property type="entry name" value="PRK12826.1-2"/>
    <property type="match status" value="1"/>
</dbReference>
<comment type="subunit">
    <text evidence="8">Homotetramer.</text>
</comment>
<dbReference type="NCBIfam" id="TIGR01830">
    <property type="entry name" value="3oxo_ACP_reduc"/>
    <property type="match status" value="1"/>
</dbReference>
<dbReference type="Proteomes" id="UP000184731">
    <property type="component" value="Chromosome"/>
</dbReference>
<dbReference type="KEGG" id="saqi:AXG55_13225"/>
<organism evidence="10 11">
    <name type="scientific">Silvanigrella aquatica</name>
    <dbReference type="NCBI Taxonomy" id="1915309"/>
    <lineage>
        <taxon>Bacteria</taxon>
        <taxon>Pseudomonadati</taxon>
        <taxon>Bdellovibrionota</taxon>
        <taxon>Oligoflexia</taxon>
        <taxon>Silvanigrellales</taxon>
        <taxon>Silvanigrellaceae</taxon>
        <taxon>Silvanigrella</taxon>
    </lineage>
</organism>
<comment type="catalytic activity">
    <reaction evidence="5 8">
        <text>a (3R)-hydroxyacyl-[ACP] + NADP(+) = a 3-oxoacyl-[ACP] + NADPH + H(+)</text>
        <dbReference type="Rhea" id="RHEA:17397"/>
        <dbReference type="Rhea" id="RHEA-COMP:9916"/>
        <dbReference type="Rhea" id="RHEA-COMP:9945"/>
        <dbReference type="ChEBI" id="CHEBI:15378"/>
        <dbReference type="ChEBI" id="CHEBI:57783"/>
        <dbReference type="ChEBI" id="CHEBI:58349"/>
        <dbReference type="ChEBI" id="CHEBI:78776"/>
        <dbReference type="ChEBI" id="CHEBI:78827"/>
        <dbReference type="EC" id="1.1.1.100"/>
    </reaction>
</comment>
<keyword evidence="11" id="KW-1185">Reference proteome</keyword>
<keyword evidence="8" id="KW-0444">Lipid biosynthesis</keyword>
<dbReference type="Gene3D" id="3.40.50.720">
    <property type="entry name" value="NAD(P)-binding Rossmann-like Domain"/>
    <property type="match status" value="1"/>
</dbReference>
<keyword evidence="8" id="KW-0275">Fatty acid biosynthesis</keyword>
<dbReference type="FunFam" id="3.40.50.720:FF:000115">
    <property type="entry name" value="3-oxoacyl-[acyl-carrier-protein] reductase FabG"/>
    <property type="match status" value="1"/>
</dbReference>
<dbReference type="PANTHER" id="PTHR42879">
    <property type="entry name" value="3-OXOACYL-(ACYL-CARRIER-PROTEIN) REDUCTASE"/>
    <property type="match status" value="1"/>
</dbReference>
<evidence type="ECO:0000256" key="4">
    <source>
        <dbReference type="ARBA" id="ARBA00023002"/>
    </source>
</evidence>
<dbReference type="AlphaFoldDB" id="A0A1L4D4T5"/>
<dbReference type="GO" id="GO:0004316">
    <property type="term" value="F:3-oxoacyl-[acyl-carrier-protein] reductase (NADPH) activity"/>
    <property type="evidence" value="ECO:0007669"/>
    <property type="project" value="UniProtKB-UniRule"/>
</dbReference>
<dbReference type="NCBIfam" id="NF005559">
    <property type="entry name" value="PRK07231.1"/>
    <property type="match status" value="1"/>
</dbReference>
<keyword evidence="4 8" id="KW-0560">Oxidoreductase</keyword>
<dbReference type="SUPFAM" id="SSF51735">
    <property type="entry name" value="NAD(P)-binding Rossmann-fold domains"/>
    <property type="match status" value="1"/>
</dbReference>
<dbReference type="PANTHER" id="PTHR42879:SF2">
    <property type="entry name" value="3-OXOACYL-[ACYL-CARRIER-PROTEIN] REDUCTASE FABG"/>
    <property type="match status" value="1"/>
</dbReference>
<gene>
    <name evidence="10" type="ORF">AXG55_13225</name>
</gene>
<dbReference type="UniPathway" id="UPA00094"/>
<reference evidence="10 11" key="1">
    <citation type="submission" date="2016-10" db="EMBL/GenBank/DDBJ databases">
        <title>Silvanigrella aquatica sp. nov., isolated from a freshwater lake located in the Black Forest, Germany, description of Silvanigrellaceae fam. nov., Silvanigrellales ord. nov., reclassification of the order Bdellovibrionales in the class Oligoflexia, reclassification of the families Bacteriovoracaceae and Halobacteriovoraceae in the new order Bacteriovoracales ord. nov., and reclassification of the family Pseudobacteriovoracaceae in the order Oligoflexiales.</title>
        <authorList>
            <person name="Hahn M.W."/>
            <person name="Schmidt J."/>
            <person name="Koll U."/>
            <person name="Rohde M."/>
            <person name="Verbag S."/>
            <person name="Pitt A."/>
            <person name="Nakai R."/>
            <person name="Naganuma T."/>
            <person name="Lang E."/>
        </authorList>
    </citation>
    <scope>NUCLEOTIDE SEQUENCE [LARGE SCALE GENOMIC DNA]</scope>
    <source>
        <strain evidence="10 11">MWH-Nonnen-W8red</strain>
    </source>
</reference>
<evidence type="ECO:0000313" key="10">
    <source>
        <dbReference type="EMBL" id="APJ05197.1"/>
    </source>
</evidence>
<evidence type="ECO:0000256" key="7">
    <source>
        <dbReference type="PIRSR" id="PIRSR611284-2"/>
    </source>
</evidence>
<dbReference type="InterPro" id="IPR036291">
    <property type="entry name" value="NAD(P)-bd_dom_sf"/>
</dbReference>
<dbReference type="STRING" id="1915309.AXG55_13225"/>
<sequence>MYASSLLNGKVALVTGGSRGIGRAIAVALGALGAKVIVNYAGNSQAAEATVSEIMQNGGMATCVKFDVSDFNLVQESIKVLEKEHGGIDILVNNAGVSKDNLFVKFKEEEWDTTLDTNLKGAFNCARAVAMGMMRKRAGKIINISSVVGLMGNAGQSAYSASKAGLIGLTKSLALELAGRNVQINAIAPGYISTDMTDALNEEVLKKIIEKIPADKVGEPIEIAKAVVFLASSSSSYITGQTLSVDGGMIMR</sequence>
<dbReference type="PRINTS" id="PR00080">
    <property type="entry name" value="SDRFAMILY"/>
</dbReference>
<dbReference type="PRINTS" id="PR00081">
    <property type="entry name" value="GDHRDH"/>
</dbReference>
<evidence type="ECO:0000256" key="6">
    <source>
        <dbReference type="PIRSR" id="PIRSR611284-1"/>
    </source>
</evidence>
<feature type="domain" description="Ketoreductase" evidence="9">
    <location>
        <begin position="10"/>
        <end position="190"/>
    </location>
</feature>
<feature type="binding site" evidence="7">
    <location>
        <begin position="16"/>
        <end position="19"/>
    </location>
    <ligand>
        <name>NADP(+)</name>
        <dbReference type="ChEBI" id="CHEBI:58349"/>
    </ligand>
</feature>
<keyword evidence="8" id="KW-0443">Lipid metabolism</keyword>
<dbReference type="EC" id="1.1.1.100" evidence="8"/>
<comment type="pathway">
    <text evidence="8">Lipid metabolism; fatty acid biosynthesis.</text>
</comment>
<dbReference type="CDD" id="cd05333">
    <property type="entry name" value="BKR_SDR_c"/>
    <property type="match status" value="1"/>
</dbReference>
<dbReference type="Pfam" id="PF13561">
    <property type="entry name" value="adh_short_C2"/>
    <property type="match status" value="1"/>
</dbReference>
<evidence type="ECO:0000313" key="11">
    <source>
        <dbReference type="Proteomes" id="UP000184731"/>
    </source>
</evidence>
<proteinExistence type="inferred from homology"/>
<evidence type="ECO:0000256" key="2">
    <source>
        <dbReference type="ARBA" id="ARBA00006484"/>
    </source>
</evidence>